<dbReference type="AlphaFoldDB" id="A0A846QQD1"/>
<accession>A0A846QQD1</accession>
<organism evidence="1 2">
    <name type="scientific">Desulfobaculum xiamenense</name>
    <dbReference type="NCBI Taxonomy" id="995050"/>
    <lineage>
        <taxon>Bacteria</taxon>
        <taxon>Pseudomonadati</taxon>
        <taxon>Thermodesulfobacteriota</taxon>
        <taxon>Desulfovibrionia</taxon>
        <taxon>Desulfovibrionales</taxon>
        <taxon>Desulfovibrionaceae</taxon>
        <taxon>Desulfobaculum</taxon>
    </lineage>
</organism>
<evidence type="ECO:0000313" key="1">
    <source>
        <dbReference type="EMBL" id="NJB67605.1"/>
    </source>
</evidence>
<keyword evidence="2" id="KW-1185">Reference proteome</keyword>
<sequence>MLFNRRRDQAVTRLFYHALQGFRAKAVLEQAVEIHQRRCTNVMEQREDQELREMFAAREVEASKRRNVAKMAEAAKNRHNIPA</sequence>
<proteinExistence type="predicted"/>
<comment type="caution">
    <text evidence="1">The sequence shown here is derived from an EMBL/GenBank/DDBJ whole genome shotgun (WGS) entry which is preliminary data.</text>
</comment>
<dbReference type="Proteomes" id="UP000580856">
    <property type="component" value="Unassembled WGS sequence"/>
</dbReference>
<dbReference type="EMBL" id="JAATJA010000001">
    <property type="protein sequence ID" value="NJB67605.1"/>
    <property type="molecule type" value="Genomic_DNA"/>
</dbReference>
<gene>
    <name evidence="1" type="ORF">GGQ74_001245</name>
</gene>
<dbReference type="RefSeq" id="WP_167940647.1">
    <property type="nucleotide sequence ID" value="NZ_JAATJA010000001.1"/>
</dbReference>
<evidence type="ECO:0000313" key="2">
    <source>
        <dbReference type="Proteomes" id="UP000580856"/>
    </source>
</evidence>
<protein>
    <submittedName>
        <fullName evidence="1">Uncharacterized protein</fullName>
    </submittedName>
</protein>
<name>A0A846QQD1_9BACT</name>
<reference evidence="1 2" key="1">
    <citation type="submission" date="2020-03" db="EMBL/GenBank/DDBJ databases">
        <title>Genomic Encyclopedia of Type Strains, Phase IV (KMG-IV): sequencing the most valuable type-strain genomes for metagenomic binning, comparative biology and taxonomic classification.</title>
        <authorList>
            <person name="Goeker M."/>
        </authorList>
    </citation>
    <scope>NUCLEOTIDE SEQUENCE [LARGE SCALE GENOMIC DNA]</scope>
    <source>
        <strain evidence="1 2">DSM 24233</strain>
    </source>
</reference>